<reference evidence="2 4" key="1">
    <citation type="journal article" date="2014" name="BMC Genomics">
        <title>Genome sequence of Anopheles sinensis provides insight into genetics basis of mosquito competence for malaria parasites.</title>
        <authorList>
            <person name="Zhou D."/>
            <person name="Zhang D."/>
            <person name="Ding G."/>
            <person name="Shi L."/>
            <person name="Hou Q."/>
            <person name="Ye Y."/>
            <person name="Xu Y."/>
            <person name="Zhou H."/>
            <person name="Xiong C."/>
            <person name="Li S."/>
            <person name="Yu J."/>
            <person name="Hong S."/>
            <person name="Yu X."/>
            <person name="Zou P."/>
            <person name="Chen C."/>
            <person name="Chang X."/>
            <person name="Wang W."/>
            <person name="Lv Y."/>
            <person name="Sun Y."/>
            <person name="Ma L."/>
            <person name="Shen B."/>
            <person name="Zhu C."/>
        </authorList>
    </citation>
    <scope>NUCLEOTIDE SEQUENCE [LARGE SCALE GENOMIC DNA]</scope>
</reference>
<dbReference type="EMBL" id="ATLV01019344">
    <property type="status" value="NOT_ANNOTATED_CDS"/>
    <property type="molecule type" value="Genomic_DNA"/>
</dbReference>
<dbReference type="EMBL" id="KE525268">
    <property type="protein sequence ID" value="KFB44064.1"/>
    <property type="molecule type" value="Genomic_DNA"/>
</dbReference>
<proteinExistence type="predicted"/>
<evidence type="ECO:0000313" key="4">
    <source>
        <dbReference type="Proteomes" id="UP000030765"/>
    </source>
</evidence>
<keyword evidence="4" id="KW-1185">Reference proteome</keyword>
<accession>A0A084W1H0</accession>
<dbReference type="EnsemblMetazoa" id="ASIC011895-RA">
    <property type="protein sequence ID" value="ASIC011895-PA"/>
    <property type="gene ID" value="ASIC011895"/>
</dbReference>
<dbReference type="AlphaFoldDB" id="A0A084W1H0"/>
<sequence>MAVRRRRVGAGTPNEQTREDIKDIGRVSSPVAVVFAEQMFPSFSASKPSPNGLGN</sequence>
<organism evidence="2">
    <name type="scientific">Anopheles sinensis</name>
    <name type="common">Mosquito</name>
    <dbReference type="NCBI Taxonomy" id="74873"/>
    <lineage>
        <taxon>Eukaryota</taxon>
        <taxon>Metazoa</taxon>
        <taxon>Ecdysozoa</taxon>
        <taxon>Arthropoda</taxon>
        <taxon>Hexapoda</taxon>
        <taxon>Insecta</taxon>
        <taxon>Pterygota</taxon>
        <taxon>Neoptera</taxon>
        <taxon>Endopterygota</taxon>
        <taxon>Diptera</taxon>
        <taxon>Nematocera</taxon>
        <taxon>Culicoidea</taxon>
        <taxon>Culicidae</taxon>
        <taxon>Anophelinae</taxon>
        <taxon>Anopheles</taxon>
    </lineage>
</organism>
<protein>
    <submittedName>
        <fullName evidence="2 3">Uncharacterized protein</fullName>
    </submittedName>
</protein>
<reference evidence="3" key="2">
    <citation type="submission" date="2020-05" db="UniProtKB">
        <authorList>
            <consortium name="EnsemblMetazoa"/>
        </authorList>
    </citation>
    <scope>IDENTIFICATION</scope>
</reference>
<evidence type="ECO:0000313" key="3">
    <source>
        <dbReference type="EnsemblMetazoa" id="ASIC011895-PA"/>
    </source>
</evidence>
<evidence type="ECO:0000313" key="2">
    <source>
        <dbReference type="EMBL" id="KFB44064.1"/>
    </source>
</evidence>
<gene>
    <name evidence="2" type="ORF">ZHAS_00011895</name>
</gene>
<dbReference type="Proteomes" id="UP000030765">
    <property type="component" value="Unassembled WGS sequence"/>
</dbReference>
<name>A0A084W1H0_ANOSI</name>
<dbReference type="VEuPathDB" id="VectorBase:ASIC011895"/>
<feature type="region of interest" description="Disordered" evidence="1">
    <location>
        <begin position="1"/>
        <end position="20"/>
    </location>
</feature>
<evidence type="ECO:0000256" key="1">
    <source>
        <dbReference type="SAM" id="MobiDB-lite"/>
    </source>
</evidence>